<dbReference type="PANTHER" id="PTHR35201:SF4">
    <property type="entry name" value="BETA-PINACENE SYNTHASE-RELATED"/>
    <property type="match status" value="1"/>
</dbReference>
<keyword evidence="4 6" id="KW-0460">Magnesium</keyword>
<keyword evidence="3 6" id="KW-0479">Metal-binding</keyword>
<dbReference type="GO" id="GO:0046872">
    <property type="term" value="F:metal ion binding"/>
    <property type="evidence" value="ECO:0007669"/>
    <property type="project" value="UniProtKB-KW"/>
</dbReference>
<dbReference type="OrthoDB" id="6486656at2759"/>
<accession>A0A8H7XRX0</accession>
<dbReference type="SFLD" id="SFLDS00005">
    <property type="entry name" value="Isoprenoid_Synthase_Type_I"/>
    <property type="match status" value="1"/>
</dbReference>
<dbReference type="Pfam" id="PF19086">
    <property type="entry name" value="Terpene_syn_C_2"/>
    <property type="match status" value="1"/>
</dbReference>
<evidence type="ECO:0000256" key="4">
    <source>
        <dbReference type="ARBA" id="ARBA00022842"/>
    </source>
</evidence>
<sequence>MSAISNFTVPNAAPSQDTPFYILPDVLRDWPYKRMISPHYRAARAESGKWLESFRPFSPEAQIIFNKCDFGLLSALTIPKASHDVLRGYCDLMNTFFVLDEYTDVASVDDTRLLCEITMDAILNPDKPRHHDEPVIGEISRQFWKNSSAHASPETAQRFLLSWRSYIDSVIEQAAHRDNSRYICTVEEYMVARRDNIGASPCYAFLEMSLNLNIPSHIMQHPVIARLERDTTDMILLLNDLASYKKEYLADDADYNLVTVVMHNNNVGIDDAVKWICDIHDETGNNFLKLRDEVKAKLNFPDYGEDINRQIECYIDGLGNWVRGNEEWMYGSERYFGSQGEEIRESRKVFMTTH</sequence>
<dbReference type="SFLD" id="SFLDG01020">
    <property type="entry name" value="Terpene_Cyclase_Like_2"/>
    <property type="match status" value="1"/>
</dbReference>
<dbReference type="InterPro" id="IPR034686">
    <property type="entry name" value="Terpene_cyclase-like_2"/>
</dbReference>
<evidence type="ECO:0000256" key="2">
    <source>
        <dbReference type="ARBA" id="ARBA00006333"/>
    </source>
</evidence>
<evidence type="ECO:0000256" key="3">
    <source>
        <dbReference type="ARBA" id="ARBA00022723"/>
    </source>
</evidence>
<dbReference type="EMBL" id="JAFIQS010000011">
    <property type="protein sequence ID" value="KAG5164881.1"/>
    <property type="molecule type" value="Genomic_DNA"/>
</dbReference>
<comment type="similarity">
    <text evidence="2 6">Belongs to the terpene synthase family.</text>
</comment>
<keyword evidence="5 6" id="KW-0456">Lyase</keyword>
<organism evidence="7">
    <name type="scientific">Psilocybe cubensis</name>
    <name type="common">Psychedelic mushroom</name>
    <name type="synonym">Stropharia cubensis</name>
    <dbReference type="NCBI Taxonomy" id="181762"/>
    <lineage>
        <taxon>Eukaryota</taxon>
        <taxon>Fungi</taxon>
        <taxon>Dikarya</taxon>
        <taxon>Basidiomycota</taxon>
        <taxon>Agaricomycotina</taxon>
        <taxon>Agaricomycetes</taxon>
        <taxon>Agaricomycetidae</taxon>
        <taxon>Agaricales</taxon>
        <taxon>Agaricineae</taxon>
        <taxon>Strophariaceae</taxon>
        <taxon>Psilocybe</taxon>
    </lineage>
</organism>
<evidence type="ECO:0000256" key="5">
    <source>
        <dbReference type="ARBA" id="ARBA00023239"/>
    </source>
</evidence>
<proteinExistence type="inferred from homology"/>
<evidence type="ECO:0000313" key="7">
    <source>
        <dbReference type="EMBL" id="KAG5164881.1"/>
    </source>
</evidence>
<evidence type="ECO:0000256" key="6">
    <source>
        <dbReference type="RuleBase" id="RU366034"/>
    </source>
</evidence>
<dbReference type="Gene3D" id="1.10.600.10">
    <property type="entry name" value="Farnesyl Diphosphate Synthase"/>
    <property type="match status" value="1"/>
</dbReference>
<protein>
    <recommendedName>
        <fullName evidence="6">Terpene synthase</fullName>
        <ecNumber evidence="6">4.2.3.-</ecNumber>
    </recommendedName>
</protein>
<dbReference type="InterPro" id="IPR008949">
    <property type="entry name" value="Isoprenoid_synthase_dom_sf"/>
</dbReference>
<dbReference type="GO" id="GO:0008299">
    <property type="term" value="P:isoprenoid biosynthetic process"/>
    <property type="evidence" value="ECO:0007669"/>
    <property type="project" value="UniProtKB-ARBA"/>
</dbReference>
<comment type="cofactor">
    <cofactor evidence="1 6">
        <name>Mg(2+)</name>
        <dbReference type="ChEBI" id="CHEBI:18420"/>
    </cofactor>
</comment>
<comment type="caution">
    <text evidence="7">The sequence shown here is derived from an EMBL/GenBank/DDBJ whole genome shotgun (WGS) entry which is preliminary data.</text>
</comment>
<reference evidence="7" key="1">
    <citation type="submission" date="2021-02" db="EMBL/GenBank/DDBJ databases">
        <title>Psilocybe cubensis genome.</title>
        <authorList>
            <person name="Mckernan K.J."/>
            <person name="Crawford S."/>
            <person name="Trippe A."/>
            <person name="Kane L.T."/>
            <person name="Mclaughlin S."/>
        </authorList>
    </citation>
    <scope>NUCLEOTIDE SEQUENCE [LARGE SCALE GENOMIC DNA]</scope>
    <source>
        <strain evidence="7">MGC-MH-2018</strain>
    </source>
</reference>
<evidence type="ECO:0000256" key="1">
    <source>
        <dbReference type="ARBA" id="ARBA00001946"/>
    </source>
</evidence>
<dbReference type="GO" id="GO:0010333">
    <property type="term" value="F:terpene synthase activity"/>
    <property type="evidence" value="ECO:0007669"/>
    <property type="project" value="InterPro"/>
</dbReference>
<dbReference type="PANTHER" id="PTHR35201">
    <property type="entry name" value="TERPENE SYNTHASE"/>
    <property type="match status" value="1"/>
</dbReference>
<name>A0A8H7XRX0_PSICU</name>
<gene>
    <name evidence="7" type="ORF">JR316_010527</name>
</gene>
<dbReference type="SUPFAM" id="SSF48576">
    <property type="entry name" value="Terpenoid synthases"/>
    <property type="match status" value="1"/>
</dbReference>
<dbReference type="EC" id="4.2.3.-" evidence="6"/>
<dbReference type="AlphaFoldDB" id="A0A8H7XRX0"/>